<dbReference type="AlphaFoldDB" id="A0A0E9N2U6"/>
<evidence type="ECO:0000313" key="1">
    <source>
        <dbReference type="EMBL" id="GAO44103.1"/>
    </source>
</evidence>
<sequence>MNRILYKTNNEGELSLLFLGQPGQKNLLFSGDEFYFIFFEQIADIGEYGELKYSIDIKDKSGLSVKEIRHTNGQVFFVELENGDILEIKFTIQGYGEIVQRLFVVERKKLTKKGDTYGTFVLEEYELAKRIDPTLFIGD</sequence>
<accession>A0A0E9N2U6</accession>
<protein>
    <submittedName>
        <fullName evidence="1">Uncharacterized protein</fullName>
    </submittedName>
</protein>
<reference evidence="1 2" key="1">
    <citation type="submission" date="2015-04" db="EMBL/GenBank/DDBJ databases">
        <title>Whole genome shotgun sequence of Flavihumibacter petaseus NBRC 106054.</title>
        <authorList>
            <person name="Miyazawa S."/>
            <person name="Hosoyama A."/>
            <person name="Hashimoto M."/>
            <person name="Noguchi M."/>
            <person name="Tsuchikane K."/>
            <person name="Ohji S."/>
            <person name="Yamazoe A."/>
            <person name="Ichikawa N."/>
            <person name="Kimura A."/>
            <person name="Fujita N."/>
        </authorList>
    </citation>
    <scope>NUCLEOTIDE SEQUENCE [LARGE SCALE GENOMIC DNA]</scope>
    <source>
        <strain evidence="1 2">NBRC 106054</strain>
    </source>
</reference>
<dbReference type="OrthoDB" id="9768080at2"/>
<comment type="caution">
    <text evidence="1">The sequence shown here is derived from an EMBL/GenBank/DDBJ whole genome shotgun (WGS) entry which is preliminary data.</text>
</comment>
<evidence type="ECO:0000313" key="2">
    <source>
        <dbReference type="Proteomes" id="UP000033121"/>
    </source>
</evidence>
<organism evidence="1 2">
    <name type="scientific">Flavihumibacter petaseus NBRC 106054</name>
    <dbReference type="NCBI Taxonomy" id="1220578"/>
    <lineage>
        <taxon>Bacteria</taxon>
        <taxon>Pseudomonadati</taxon>
        <taxon>Bacteroidota</taxon>
        <taxon>Chitinophagia</taxon>
        <taxon>Chitinophagales</taxon>
        <taxon>Chitinophagaceae</taxon>
        <taxon>Flavihumibacter</taxon>
    </lineage>
</organism>
<name>A0A0E9N2U6_9BACT</name>
<proteinExistence type="predicted"/>
<keyword evidence="2" id="KW-1185">Reference proteome</keyword>
<dbReference type="RefSeq" id="WP_046370075.1">
    <property type="nucleotide sequence ID" value="NZ_BBWV01000003.1"/>
</dbReference>
<dbReference type="STRING" id="1220578.FPE01S_03_01420"/>
<dbReference type="EMBL" id="BBWV01000003">
    <property type="protein sequence ID" value="GAO44103.1"/>
    <property type="molecule type" value="Genomic_DNA"/>
</dbReference>
<dbReference type="Proteomes" id="UP000033121">
    <property type="component" value="Unassembled WGS sequence"/>
</dbReference>
<gene>
    <name evidence="1" type="ORF">FPE01S_03_01420</name>
</gene>